<dbReference type="Gramene" id="QL09p027211:mrna">
    <property type="protein sequence ID" value="QL09p027211:mrna"/>
    <property type="gene ID" value="QL09p027211"/>
</dbReference>
<dbReference type="InParanoid" id="A0A7N2RAU9"/>
<evidence type="ECO:0000313" key="2">
    <source>
        <dbReference type="Proteomes" id="UP000594261"/>
    </source>
</evidence>
<proteinExistence type="predicted"/>
<keyword evidence="2" id="KW-1185">Reference proteome</keyword>
<dbReference type="EnsemblPlants" id="QL09p027211:mrna">
    <property type="protein sequence ID" value="QL09p027211:mrna"/>
    <property type="gene ID" value="QL09p027211"/>
</dbReference>
<organism evidence="1 2">
    <name type="scientific">Quercus lobata</name>
    <name type="common">Valley oak</name>
    <dbReference type="NCBI Taxonomy" id="97700"/>
    <lineage>
        <taxon>Eukaryota</taxon>
        <taxon>Viridiplantae</taxon>
        <taxon>Streptophyta</taxon>
        <taxon>Embryophyta</taxon>
        <taxon>Tracheophyta</taxon>
        <taxon>Spermatophyta</taxon>
        <taxon>Magnoliopsida</taxon>
        <taxon>eudicotyledons</taxon>
        <taxon>Gunneridae</taxon>
        <taxon>Pentapetalae</taxon>
        <taxon>rosids</taxon>
        <taxon>fabids</taxon>
        <taxon>Fagales</taxon>
        <taxon>Fagaceae</taxon>
        <taxon>Quercus</taxon>
    </lineage>
</organism>
<dbReference type="AlphaFoldDB" id="A0A7N2RAU9"/>
<protein>
    <submittedName>
        <fullName evidence="1">Uncharacterized protein</fullName>
    </submittedName>
</protein>
<sequence length="102" mass="11617">MKEVAMELEGLVIMGKHPWGNANVNTEEIENLLNTPTQSFNIDVCTNCSSSTRCCRPDKILAHGERNMHSNRNVFVNSPPDAMKNFLEHYFILCKFTPRDTC</sequence>
<dbReference type="EMBL" id="LRBV02000009">
    <property type="status" value="NOT_ANNOTATED_CDS"/>
    <property type="molecule type" value="Genomic_DNA"/>
</dbReference>
<dbReference type="Proteomes" id="UP000594261">
    <property type="component" value="Chromosome 9"/>
</dbReference>
<reference evidence="1 2" key="1">
    <citation type="journal article" date="2016" name="G3 (Bethesda)">
        <title>First Draft Assembly and Annotation of the Genome of a California Endemic Oak Quercus lobata Nee (Fagaceae).</title>
        <authorList>
            <person name="Sork V.L."/>
            <person name="Fitz-Gibbon S.T."/>
            <person name="Puiu D."/>
            <person name="Crepeau M."/>
            <person name="Gugger P.F."/>
            <person name="Sherman R."/>
            <person name="Stevens K."/>
            <person name="Langley C.H."/>
            <person name="Pellegrini M."/>
            <person name="Salzberg S.L."/>
        </authorList>
    </citation>
    <scope>NUCLEOTIDE SEQUENCE [LARGE SCALE GENOMIC DNA]</scope>
    <source>
        <strain evidence="1 2">cv. SW786</strain>
    </source>
</reference>
<accession>A0A7N2RAU9</accession>
<reference evidence="1" key="2">
    <citation type="submission" date="2021-01" db="UniProtKB">
        <authorList>
            <consortium name="EnsemblPlants"/>
        </authorList>
    </citation>
    <scope>IDENTIFICATION</scope>
</reference>
<name>A0A7N2RAU9_QUELO</name>
<evidence type="ECO:0000313" key="1">
    <source>
        <dbReference type="EnsemblPlants" id="QL09p027211:mrna"/>
    </source>
</evidence>